<keyword evidence="3" id="KW-0808">Transferase</keyword>
<feature type="domain" description="Trehalose synthase N-terminal" evidence="4">
    <location>
        <begin position="33"/>
        <end position="105"/>
    </location>
</feature>
<dbReference type="InterPro" id="IPR049438">
    <property type="entry name" value="TreT_GT1"/>
</dbReference>
<dbReference type="Pfam" id="PF21269">
    <property type="entry name" value="TreT_GT1"/>
    <property type="match status" value="1"/>
</dbReference>
<dbReference type="PANTHER" id="PTHR47779:SF1">
    <property type="entry name" value="SYNTHASE (CCG-9), PUTATIVE (AFU_ORTHOLOGUE AFUA_3G12100)-RELATED"/>
    <property type="match status" value="1"/>
</dbReference>
<gene>
    <name evidence="5" type="ORF">S12H4_61655</name>
</gene>
<comment type="similarity">
    <text evidence="1">Belongs to the glycosyltransferase group 1 family. Glycosyltransferase 4 subfamily.</text>
</comment>
<evidence type="ECO:0000259" key="4">
    <source>
        <dbReference type="Pfam" id="PF21269"/>
    </source>
</evidence>
<dbReference type="AlphaFoldDB" id="X1UWQ7"/>
<proteinExistence type="inferred from homology"/>
<feature type="non-terminal residue" evidence="5">
    <location>
        <position position="109"/>
    </location>
</feature>
<evidence type="ECO:0000256" key="2">
    <source>
        <dbReference type="ARBA" id="ARBA00022676"/>
    </source>
</evidence>
<dbReference type="PANTHER" id="PTHR47779">
    <property type="entry name" value="SYNTHASE (CCG-9), PUTATIVE (AFU_ORTHOLOGUE AFUA_3G12100)-RELATED"/>
    <property type="match status" value="1"/>
</dbReference>
<dbReference type="Gene3D" id="3.40.50.2000">
    <property type="entry name" value="Glycogen Phosphorylase B"/>
    <property type="match status" value="1"/>
</dbReference>
<reference evidence="5" key="1">
    <citation type="journal article" date="2014" name="Front. Microbiol.">
        <title>High frequency of phylogenetically diverse reductive dehalogenase-homologous genes in deep subseafloor sedimentary metagenomes.</title>
        <authorList>
            <person name="Kawai M."/>
            <person name="Futagami T."/>
            <person name="Toyoda A."/>
            <person name="Takaki Y."/>
            <person name="Nishi S."/>
            <person name="Hori S."/>
            <person name="Arai W."/>
            <person name="Tsubouchi T."/>
            <person name="Morono Y."/>
            <person name="Uchiyama I."/>
            <person name="Ito T."/>
            <person name="Fujiyama A."/>
            <person name="Inagaki F."/>
            <person name="Takami H."/>
        </authorList>
    </citation>
    <scope>NUCLEOTIDE SEQUENCE</scope>
    <source>
        <strain evidence="5">Expedition CK06-06</strain>
    </source>
</reference>
<accession>X1UWQ7</accession>
<keyword evidence="2" id="KW-0328">Glycosyltransferase</keyword>
<evidence type="ECO:0000256" key="1">
    <source>
        <dbReference type="ARBA" id="ARBA00009481"/>
    </source>
</evidence>
<name>X1UWQ7_9ZZZZ</name>
<dbReference type="EMBL" id="BARW01041012">
    <property type="protein sequence ID" value="GAJ21904.1"/>
    <property type="molecule type" value="Genomic_DNA"/>
</dbReference>
<organism evidence="5">
    <name type="scientific">marine sediment metagenome</name>
    <dbReference type="NCBI Taxonomy" id="412755"/>
    <lineage>
        <taxon>unclassified sequences</taxon>
        <taxon>metagenomes</taxon>
        <taxon>ecological metagenomes</taxon>
    </lineage>
</organism>
<sequence>MRSLEDYRKIVGDGVINEIHQKAKNLYGKRILHVNSTYQGGGVSEILNSIVPLMNDIGMDAGWRIFHGNPDFFSITKKFHNALQGKKIRLTEMKKRLYVQANEDFSIYT</sequence>
<evidence type="ECO:0000313" key="5">
    <source>
        <dbReference type="EMBL" id="GAJ21904.1"/>
    </source>
</evidence>
<protein>
    <recommendedName>
        <fullName evidence="4">Trehalose synthase N-terminal domain-containing protein</fullName>
    </recommendedName>
</protein>
<dbReference type="GO" id="GO:0016757">
    <property type="term" value="F:glycosyltransferase activity"/>
    <property type="evidence" value="ECO:0007669"/>
    <property type="project" value="UniProtKB-KW"/>
</dbReference>
<dbReference type="InterPro" id="IPR052078">
    <property type="entry name" value="Trehalose_Metab_GTase"/>
</dbReference>
<comment type="caution">
    <text evidence="5">The sequence shown here is derived from an EMBL/GenBank/DDBJ whole genome shotgun (WGS) entry which is preliminary data.</text>
</comment>
<evidence type="ECO:0000256" key="3">
    <source>
        <dbReference type="ARBA" id="ARBA00022679"/>
    </source>
</evidence>